<dbReference type="AlphaFoldDB" id="A0A0X3TXV8"/>
<gene>
    <name evidence="3" type="ORF">AVO45_05500</name>
</gene>
<proteinExistence type="predicted"/>
<dbReference type="InterPro" id="IPR003819">
    <property type="entry name" value="TauD/TfdA-like"/>
</dbReference>
<organism evidence="3 4">
    <name type="scientific">Ruegeria marisrubri</name>
    <dbReference type="NCBI Taxonomy" id="1685379"/>
    <lineage>
        <taxon>Bacteria</taxon>
        <taxon>Pseudomonadati</taxon>
        <taxon>Pseudomonadota</taxon>
        <taxon>Alphaproteobacteria</taxon>
        <taxon>Rhodobacterales</taxon>
        <taxon>Roseobacteraceae</taxon>
        <taxon>Ruegeria</taxon>
    </lineage>
</organism>
<dbReference type="InterPro" id="IPR042098">
    <property type="entry name" value="TauD-like_sf"/>
</dbReference>
<dbReference type="GO" id="GO:0016706">
    <property type="term" value="F:2-oxoglutarate-dependent dioxygenase activity"/>
    <property type="evidence" value="ECO:0007669"/>
    <property type="project" value="UniProtKB-ARBA"/>
</dbReference>
<keyword evidence="1" id="KW-0560">Oxidoreductase</keyword>
<protein>
    <recommendedName>
        <fullName evidence="2">TauD/TfdA-like domain-containing protein</fullName>
    </recommendedName>
</protein>
<name>A0A0X3TXV8_9RHOB</name>
<evidence type="ECO:0000313" key="4">
    <source>
        <dbReference type="Proteomes" id="UP000053791"/>
    </source>
</evidence>
<dbReference type="SUPFAM" id="SSF51197">
    <property type="entry name" value="Clavaminate synthase-like"/>
    <property type="match status" value="1"/>
</dbReference>
<sequence length="312" mass="35192">MSDGTMIATEKTANFKWLNVDSADGYDAWRAARLQAAENSLTLPPVEVKNLENPTRTEREELLRRCEDTNFAHYHWQDSGSDPDEIRGKLRSFASAFGLRIAERHRSAGEAGIVALQPSQEPGKRGYIPYSTRAMNWHTDGYYNAPDHLISAFVLHCVRQAGSGGTNQILDPEIAYIRLRDADPAYLKALMHPEAMTIPENRENDGSIRPASVGPVFYPDAETGRLQMRYTARTRSIHWRDDPATLEAAEFLRDLLEKGDPLAHEVRLSAGQGILNNNVLHNRTAFGPEDGERSNRLIFRVRFLNRIGRKPQ</sequence>
<comment type="caution">
    <text evidence="3">The sequence shown here is derived from an EMBL/GenBank/DDBJ whole genome shotgun (WGS) entry which is preliminary data.</text>
</comment>
<evidence type="ECO:0000256" key="1">
    <source>
        <dbReference type="ARBA" id="ARBA00023002"/>
    </source>
</evidence>
<dbReference type="Pfam" id="PF02668">
    <property type="entry name" value="TauD"/>
    <property type="match status" value="1"/>
</dbReference>
<accession>A0A0X3TXV8</accession>
<keyword evidence="4" id="KW-1185">Reference proteome</keyword>
<evidence type="ECO:0000259" key="2">
    <source>
        <dbReference type="Pfam" id="PF02668"/>
    </source>
</evidence>
<reference evidence="3 4" key="1">
    <citation type="submission" date="2015-12" db="EMBL/GenBank/DDBJ databases">
        <authorList>
            <person name="Shamseldin A."/>
            <person name="Moawad H."/>
            <person name="Abd El-Rahim W.M."/>
            <person name="Sadowsky M.J."/>
        </authorList>
    </citation>
    <scope>NUCLEOTIDE SEQUENCE [LARGE SCALE GENOMIC DNA]</scope>
    <source>
        <strain evidence="3 4">ZGT118</strain>
    </source>
</reference>
<dbReference type="EMBL" id="LQBQ01000012">
    <property type="protein sequence ID" value="KUJ80504.1"/>
    <property type="molecule type" value="Genomic_DNA"/>
</dbReference>
<feature type="domain" description="TauD/TfdA-like" evidence="2">
    <location>
        <begin position="88"/>
        <end position="293"/>
    </location>
</feature>
<dbReference type="Gene3D" id="3.60.130.10">
    <property type="entry name" value="Clavaminate synthase-like"/>
    <property type="match status" value="1"/>
</dbReference>
<evidence type="ECO:0000313" key="3">
    <source>
        <dbReference type="EMBL" id="KUJ80504.1"/>
    </source>
</evidence>
<dbReference type="STRING" id="1685379.AVO45_05500"/>
<dbReference type="Proteomes" id="UP000053791">
    <property type="component" value="Unassembled WGS sequence"/>
</dbReference>